<accession>A0ABR2UCG1</accession>
<evidence type="ECO:0000313" key="3">
    <source>
        <dbReference type="EMBL" id="KAK9047315.1"/>
    </source>
</evidence>
<dbReference type="EMBL" id="JBBPBN010000257">
    <property type="protein sequence ID" value="KAK8492091.1"/>
    <property type="molecule type" value="Genomic_DNA"/>
</dbReference>
<comment type="caution">
    <text evidence="3">The sequence shown here is derived from an EMBL/GenBank/DDBJ whole genome shotgun (WGS) entry which is preliminary data.</text>
</comment>
<reference evidence="3 4" key="1">
    <citation type="journal article" date="2024" name="G3 (Bethesda)">
        <title>Genome assembly of Hibiscus sabdariffa L. provides insights into metabolisms of medicinal natural products.</title>
        <authorList>
            <person name="Kim T."/>
        </authorList>
    </citation>
    <scope>NUCLEOTIDE SEQUENCE [LARGE SCALE GENOMIC DNA]</scope>
    <source>
        <strain evidence="3">TK-2024</strain>
        <tissue evidence="3">Old leaves</tissue>
    </source>
</reference>
<evidence type="ECO:0000313" key="2">
    <source>
        <dbReference type="EMBL" id="KAK8492091.1"/>
    </source>
</evidence>
<evidence type="ECO:0000313" key="1">
    <source>
        <dbReference type="EMBL" id="KAK8491959.1"/>
    </source>
</evidence>
<sequence length="73" mass="8083">MLALFYSYSLLQLVQEALASRRITIAIARPGIASRQKISSALAYLFIFKQPLFVLLYLSKPLSLAGNLVQQGP</sequence>
<proteinExistence type="predicted"/>
<gene>
    <name evidence="1" type="ORF">V6N11_014083</name>
    <name evidence="2" type="ORF">V6N11_014211</name>
    <name evidence="3" type="ORF">V6N11_053162</name>
</gene>
<organism evidence="3 4">
    <name type="scientific">Hibiscus sabdariffa</name>
    <name type="common">roselle</name>
    <dbReference type="NCBI Taxonomy" id="183260"/>
    <lineage>
        <taxon>Eukaryota</taxon>
        <taxon>Viridiplantae</taxon>
        <taxon>Streptophyta</taxon>
        <taxon>Embryophyta</taxon>
        <taxon>Tracheophyta</taxon>
        <taxon>Spermatophyta</taxon>
        <taxon>Magnoliopsida</taxon>
        <taxon>eudicotyledons</taxon>
        <taxon>Gunneridae</taxon>
        <taxon>Pentapetalae</taxon>
        <taxon>rosids</taxon>
        <taxon>malvids</taxon>
        <taxon>Malvales</taxon>
        <taxon>Malvaceae</taxon>
        <taxon>Malvoideae</taxon>
        <taxon>Hibiscus</taxon>
    </lineage>
</organism>
<name>A0ABR2UCG1_9ROSI</name>
<protein>
    <submittedName>
        <fullName evidence="3">Uncharacterized protein</fullName>
    </submittedName>
</protein>
<evidence type="ECO:0000313" key="4">
    <source>
        <dbReference type="Proteomes" id="UP001396334"/>
    </source>
</evidence>
<dbReference type="Proteomes" id="UP001396334">
    <property type="component" value="Unassembled WGS sequence"/>
</dbReference>
<dbReference type="EMBL" id="JBBPBN010000257">
    <property type="protein sequence ID" value="KAK8491959.1"/>
    <property type="molecule type" value="Genomic_DNA"/>
</dbReference>
<dbReference type="EMBL" id="JBBPBN010000001">
    <property type="protein sequence ID" value="KAK9047315.1"/>
    <property type="molecule type" value="Genomic_DNA"/>
</dbReference>
<keyword evidence="4" id="KW-1185">Reference proteome</keyword>